<keyword evidence="2" id="KW-1185">Reference proteome</keyword>
<name>A0A9W9YDP5_9CNID</name>
<organism evidence="1 2">
    <name type="scientific">Desmophyllum pertusum</name>
    <dbReference type="NCBI Taxonomy" id="174260"/>
    <lineage>
        <taxon>Eukaryota</taxon>
        <taxon>Metazoa</taxon>
        <taxon>Cnidaria</taxon>
        <taxon>Anthozoa</taxon>
        <taxon>Hexacorallia</taxon>
        <taxon>Scleractinia</taxon>
        <taxon>Caryophylliina</taxon>
        <taxon>Caryophylliidae</taxon>
        <taxon>Desmophyllum</taxon>
    </lineage>
</organism>
<proteinExistence type="predicted"/>
<dbReference type="Proteomes" id="UP001163046">
    <property type="component" value="Unassembled WGS sequence"/>
</dbReference>
<dbReference type="AlphaFoldDB" id="A0A9W9YDP5"/>
<gene>
    <name evidence="1" type="ORF">OS493_023921</name>
</gene>
<comment type="caution">
    <text evidence="1">The sequence shown here is derived from an EMBL/GenBank/DDBJ whole genome shotgun (WGS) entry which is preliminary data.</text>
</comment>
<evidence type="ECO:0000313" key="1">
    <source>
        <dbReference type="EMBL" id="KAJ7328649.1"/>
    </source>
</evidence>
<reference evidence="1" key="1">
    <citation type="submission" date="2023-01" db="EMBL/GenBank/DDBJ databases">
        <title>Genome assembly of the deep-sea coral Lophelia pertusa.</title>
        <authorList>
            <person name="Herrera S."/>
            <person name="Cordes E."/>
        </authorList>
    </citation>
    <scope>NUCLEOTIDE SEQUENCE</scope>
    <source>
        <strain evidence="1">USNM1676648</strain>
        <tissue evidence="1">Polyp</tissue>
    </source>
</reference>
<evidence type="ECO:0000313" key="2">
    <source>
        <dbReference type="Proteomes" id="UP001163046"/>
    </source>
</evidence>
<sequence>MAADCQLQRFLLSEENRFWSTPGVLESIIKGVVSAHCTVTADSKANNITLGASRKYIESHQAATTIPFGCDDVSDTKMLADIAVSSFNQLL</sequence>
<protein>
    <submittedName>
        <fullName evidence="1">Uncharacterized protein</fullName>
    </submittedName>
</protein>
<dbReference type="EMBL" id="MU827795">
    <property type="protein sequence ID" value="KAJ7328649.1"/>
    <property type="molecule type" value="Genomic_DNA"/>
</dbReference>
<accession>A0A9W9YDP5</accession>